<comment type="caution">
    <text evidence="7">The sequence shown here is derived from an EMBL/GenBank/DDBJ whole genome shotgun (WGS) entry which is preliminary data.</text>
</comment>
<dbReference type="Pfam" id="PF12698">
    <property type="entry name" value="ABC2_membrane_3"/>
    <property type="match status" value="1"/>
</dbReference>
<keyword evidence="4 5" id="KW-0472">Membrane</keyword>
<protein>
    <submittedName>
        <fullName evidence="7">ABC transporter permease</fullName>
    </submittedName>
</protein>
<accession>A0A931N3Y9</accession>
<organism evidence="7 8">
    <name type="scientific">Nocardia bovistercoris</name>
    <dbReference type="NCBI Taxonomy" id="2785916"/>
    <lineage>
        <taxon>Bacteria</taxon>
        <taxon>Bacillati</taxon>
        <taxon>Actinomycetota</taxon>
        <taxon>Actinomycetes</taxon>
        <taxon>Mycobacteriales</taxon>
        <taxon>Nocardiaceae</taxon>
        <taxon>Nocardia</taxon>
    </lineage>
</organism>
<dbReference type="InterPro" id="IPR013525">
    <property type="entry name" value="ABC2_TM"/>
</dbReference>
<feature type="transmembrane region" description="Helical" evidence="5">
    <location>
        <begin position="28"/>
        <end position="50"/>
    </location>
</feature>
<proteinExistence type="predicted"/>
<keyword evidence="2 5" id="KW-0812">Transmembrane</keyword>
<evidence type="ECO:0000313" key="8">
    <source>
        <dbReference type="Proteomes" id="UP000655751"/>
    </source>
</evidence>
<keyword evidence="3 5" id="KW-1133">Transmembrane helix</keyword>
<evidence type="ECO:0000313" key="7">
    <source>
        <dbReference type="EMBL" id="MBH0777068.1"/>
    </source>
</evidence>
<dbReference type="EMBL" id="JADMLG010000004">
    <property type="protein sequence ID" value="MBH0777068.1"/>
    <property type="molecule type" value="Genomic_DNA"/>
</dbReference>
<keyword evidence="8" id="KW-1185">Reference proteome</keyword>
<evidence type="ECO:0000259" key="6">
    <source>
        <dbReference type="Pfam" id="PF12698"/>
    </source>
</evidence>
<dbReference type="Proteomes" id="UP000655751">
    <property type="component" value="Unassembled WGS sequence"/>
</dbReference>
<evidence type="ECO:0000256" key="4">
    <source>
        <dbReference type="ARBA" id="ARBA00023136"/>
    </source>
</evidence>
<evidence type="ECO:0000256" key="1">
    <source>
        <dbReference type="ARBA" id="ARBA00004141"/>
    </source>
</evidence>
<feature type="transmembrane region" description="Helical" evidence="5">
    <location>
        <begin position="305"/>
        <end position="327"/>
    </location>
</feature>
<feature type="transmembrane region" description="Helical" evidence="5">
    <location>
        <begin position="225"/>
        <end position="249"/>
    </location>
</feature>
<reference evidence="7" key="1">
    <citation type="submission" date="2020-11" db="EMBL/GenBank/DDBJ databases">
        <title>Nocardia NEAU-351.nov., a novel actinomycete isolated from the cow dung.</title>
        <authorList>
            <person name="Zhang X."/>
        </authorList>
    </citation>
    <scope>NUCLEOTIDE SEQUENCE</scope>
    <source>
        <strain evidence="7">NEAU-351</strain>
    </source>
</reference>
<gene>
    <name evidence="7" type="ORF">IT779_12315</name>
</gene>
<evidence type="ECO:0000256" key="2">
    <source>
        <dbReference type="ARBA" id="ARBA00022692"/>
    </source>
</evidence>
<sequence>MSDTGSAPRGVWRVVAEREVAVKLRDRNFLISTLVTIIAIVASLLLSGLLTGRAETVTLATAGADADQVVAVANRLAEAADEKVTFTARAAADTAEVQRWVREEKVDVGLVSAPSGWRLIGKDSENTHAETYLGAAAGQVTIERNAAAAGVSLEQLGRGGGVTYDVLEHNSVDAGLARVVAFVFALLFYLSSILFGLSIAQSVVEEKQNRIVEILASAIPLRQLLIGKIAGNTAMALAQLVLFVGAGLLGLAATGRGDQVARIGGAGGWFIVFFVVGFLALAALWAVAGSLATRSEDLQATTTPLSIIVMLVLFAGIFLTGTGRVVASYVPVVSIVAMPSRLAEGSAAWWEPLVALALMAAAAYGIVLVGEKIYRRSLMQTGGRLTIRQALAVQD</sequence>
<feature type="transmembrane region" description="Helical" evidence="5">
    <location>
        <begin position="179"/>
        <end position="204"/>
    </location>
</feature>
<evidence type="ECO:0000256" key="5">
    <source>
        <dbReference type="SAM" id="Phobius"/>
    </source>
</evidence>
<comment type="subcellular location">
    <subcellularLocation>
        <location evidence="1">Membrane</location>
        <topology evidence="1">Multi-pass membrane protein</topology>
    </subcellularLocation>
</comment>
<name>A0A931N3Y9_9NOCA</name>
<dbReference type="GO" id="GO:0016020">
    <property type="term" value="C:membrane"/>
    <property type="evidence" value="ECO:0007669"/>
    <property type="project" value="UniProtKB-SubCell"/>
</dbReference>
<dbReference type="RefSeq" id="WP_196149395.1">
    <property type="nucleotide sequence ID" value="NZ_JADMLG010000004.1"/>
</dbReference>
<feature type="transmembrane region" description="Helical" evidence="5">
    <location>
        <begin position="347"/>
        <end position="369"/>
    </location>
</feature>
<feature type="domain" description="ABC-2 type transporter transmembrane" evidence="6">
    <location>
        <begin position="29"/>
        <end position="367"/>
    </location>
</feature>
<dbReference type="GO" id="GO:0140359">
    <property type="term" value="F:ABC-type transporter activity"/>
    <property type="evidence" value="ECO:0007669"/>
    <property type="project" value="InterPro"/>
</dbReference>
<evidence type="ECO:0000256" key="3">
    <source>
        <dbReference type="ARBA" id="ARBA00022989"/>
    </source>
</evidence>
<dbReference type="AlphaFoldDB" id="A0A931N3Y9"/>
<feature type="transmembrane region" description="Helical" evidence="5">
    <location>
        <begin position="269"/>
        <end position="293"/>
    </location>
</feature>